<reference evidence="2" key="1">
    <citation type="submission" date="2015-10" db="EMBL/GenBank/DDBJ databases">
        <authorList>
            <person name="Regsiter A."/>
            <person name="william w."/>
        </authorList>
    </citation>
    <scope>NUCLEOTIDE SEQUENCE</scope>
    <source>
        <strain evidence="2">Montdore</strain>
    </source>
</reference>
<name>A0A292PIE4_9PEZI</name>
<proteinExistence type="predicted"/>
<evidence type="ECO:0000256" key="1">
    <source>
        <dbReference type="SAM" id="MobiDB-lite"/>
    </source>
</evidence>
<evidence type="ECO:0000313" key="2">
    <source>
        <dbReference type="EMBL" id="CUS07202.1"/>
    </source>
</evidence>
<dbReference type="AlphaFoldDB" id="A0A292PIE4"/>
<feature type="non-terminal residue" evidence="2">
    <location>
        <position position="1"/>
    </location>
</feature>
<feature type="region of interest" description="Disordered" evidence="1">
    <location>
        <begin position="160"/>
        <end position="180"/>
    </location>
</feature>
<protein>
    <submittedName>
        <fullName evidence="2">Uncharacterized protein</fullName>
    </submittedName>
</protein>
<organism evidence="2 3">
    <name type="scientific">Tuber aestivum</name>
    <name type="common">summer truffle</name>
    <dbReference type="NCBI Taxonomy" id="59557"/>
    <lineage>
        <taxon>Eukaryota</taxon>
        <taxon>Fungi</taxon>
        <taxon>Dikarya</taxon>
        <taxon>Ascomycota</taxon>
        <taxon>Pezizomycotina</taxon>
        <taxon>Pezizomycetes</taxon>
        <taxon>Pezizales</taxon>
        <taxon>Tuberaceae</taxon>
        <taxon>Tuber</taxon>
    </lineage>
</organism>
<evidence type="ECO:0000313" key="3">
    <source>
        <dbReference type="Proteomes" id="UP001412239"/>
    </source>
</evidence>
<dbReference type="EMBL" id="LN891235">
    <property type="protein sequence ID" value="CUS07202.1"/>
    <property type="molecule type" value="Genomic_DNA"/>
</dbReference>
<accession>A0A292PIE4</accession>
<keyword evidence="3" id="KW-1185">Reference proteome</keyword>
<gene>
    <name evidence="2" type="ORF">GSTUAT00008714001</name>
</gene>
<sequence>MCMIRVRPEPGEEEQVSVPARLAYRSRTASQHSEIQETAVVQTVKAPPPPPSTLSLDNNREVTTIIQAPEPPALVVGGTAGGEMVRYDHYRASVVSTHSRDYYVDSSAYARRSPRSSYRYLDYGRGSGRVDGFGTGGSGRKELDYGWGDRYGYNNYHGRRSGSASYANPRHSTASHRSARSMREKVVIAEGYGGEKLY</sequence>
<dbReference type="Proteomes" id="UP001412239">
    <property type="component" value="Unassembled WGS sequence"/>
</dbReference>